<feature type="compositionally biased region" description="Basic and acidic residues" evidence="5">
    <location>
        <begin position="540"/>
        <end position="554"/>
    </location>
</feature>
<feature type="region of interest" description="Disordered" evidence="5">
    <location>
        <begin position="540"/>
        <end position="564"/>
    </location>
</feature>
<dbReference type="GeneID" id="106464041"/>
<evidence type="ECO:0000256" key="2">
    <source>
        <dbReference type="ARBA" id="ARBA00022692"/>
    </source>
</evidence>
<evidence type="ECO:0000313" key="8">
    <source>
        <dbReference type="Proteomes" id="UP000694941"/>
    </source>
</evidence>
<name>A0ABM1BD69_LIMPO</name>
<evidence type="ECO:0000313" key="9">
    <source>
        <dbReference type="RefSeq" id="XP_013779603.1"/>
    </source>
</evidence>
<dbReference type="PANTHER" id="PTHR24064">
    <property type="entry name" value="SOLUTE CARRIER FAMILY 22 MEMBER"/>
    <property type="match status" value="1"/>
</dbReference>
<organism evidence="8 9">
    <name type="scientific">Limulus polyphemus</name>
    <name type="common">Atlantic horseshoe crab</name>
    <dbReference type="NCBI Taxonomy" id="6850"/>
    <lineage>
        <taxon>Eukaryota</taxon>
        <taxon>Metazoa</taxon>
        <taxon>Ecdysozoa</taxon>
        <taxon>Arthropoda</taxon>
        <taxon>Chelicerata</taxon>
        <taxon>Merostomata</taxon>
        <taxon>Xiphosura</taxon>
        <taxon>Limulidae</taxon>
        <taxon>Limulus</taxon>
    </lineage>
</organism>
<dbReference type="Gene3D" id="1.20.1250.20">
    <property type="entry name" value="MFS general substrate transporter like domains"/>
    <property type="match status" value="1"/>
</dbReference>
<keyword evidence="4 6" id="KW-0472">Membrane</keyword>
<feature type="transmembrane region" description="Helical" evidence="6">
    <location>
        <begin position="438"/>
        <end position="461"/>
    </location>
</feature>
<evidence type="ECO:0000259" key="7">
    <source>
        <dbReference type="PROSITE" id="PS50850"/>
    </source>
</evidence>
<feature type="transmembrane region" description="Helical" evidence="6">
    <location>
        <begin position="473"/>
        <end position="491"/>
    </location>
</feature>
<protein>
    <submittedName>
        <fullName evidence="9">Organic cation transporter protein-like</fullName>
    </submittedName>
</protein>
<dbReference type="InterPro" id="IPR005828">
    <property type="entry name" value="MFS_sugar_transport-like"/>
</dbReference>
<dbReference type="SUPFAM" id="SSF103473">
    <property type="entry name" value="MFS general substrate transporter"/>
    <property type="match status" value="1"/>
</dbReference>
<feature type="transmembrane region" description="Helical" evidence="6">
    <location>
        <begin position="413"/>
        <end position="432"/>
    </location>
</feature>
<feature type="transmembrane region" description="Helical" evidence="6">
    <location>
        <begin position="356"/>
        <end position="373"/>
    </location>
</feature>
<evidence type="ECO:0000256" key="6">
    <source>
        <dbReference type="SAM" id="Phobius"/>
    </source>
</evidence>
<keyword evidence="2 6" id="KW-0812">Transmembrane</keyword>
<keyword evidence="8" id="KW-1185">Reference proteome</keyword>
<comment type="subcellular location">
    <subcellularLocation>
        <location evidence="1">Membrane</location>
        <topology evidence="1">Multi-pass membrane protein</topology>
    </subcellularLocation>
</comment>
<dbReference type="RefSeq" id="XP_013779603.1">
    <property type="nucleotide sequence ID" value="XM_013924149.2"/>
</dbReference>
<reference evidence="9" key="1">
    <citation type="submission" date="2025-08" db="UniProtKB">
        <authorList>
            <consortium name="RefSeq"/>
        </authorList>
    </citation>
    <scope>IDENTIFICATION</scope>
    <source>
        <tissue evidence="9">Muscle</tissue>
    </source>
</reference>
<evidence type="ECO:0000256" key="4">
    <source>
        <dbReference type="ARBA" id="ARBA00023136"/>
    </source>
</evidence>
<dbReference type="Pfam" id="PF00083">
    <property type="entry name" value="Sugar_tr"/>
    <property type="match status" value="1"/>
</dbReference>
<dbReference type="CDD" id="cd17317">
    <property type="entry name" value="MFS_SLC22"/>
    <property type="match status" value="1"/>
</dbReference>
<dbReference type="Proteomes" id="UP000694941">
    <property type="component" value="Unplaced"/>
</dbReference>
<feature type="transmembrane region" description="Helical" evidence="6">
    <location>
        <begin position="36"/>
        <end position="58"/>
    </location>
</feature>
<feature type="transmembrane region" description="Helical" evidence="6">
    <location>
        <begin position="503"/>
        <end position="522"/>
    </location>
</feature>
<gene>
    <name evidence="9" type="primary">LOC106464041</name>
</gene>
<keyword evidence="3 6" id="KW-1133">Transmembrane helix</keyword>
<dbReference type="InterPro" id="IPR036259">
    <property type="entry name" value="MFS_trans_sf"/>
</dbReference>
<feature type="transmembrane region" description="Helical" evidence="6">
    <location>
        <begin position="179"/>
        <end position="197"/>
    </location>
</feature>
<feature type="transmembrane region" description="Helical" evidence="6">
    <location>
        <begin position="147"/>
        <end position="167"/>
    </location>
</feature>
<feature type="transmembrane region" description="Helical" evidence="6">
    <location>
        <begin position="263"/>
        <end position="283"/>
    </location>
</feature>
<evidence type="ECO:0000256" key="5">
    <source>
        <dbReference type="SAM" id="MobiDB-lite"/>
    </source>
</evidence>
<accession>A0ABM1BD69</accession>
<evidence type="ECO:0000256" key="1">
    <source>
        <dbReference type="ARBA" id="ARBA00004141"/>
    </source>
</evidence>
<feature type="transmembrane region" description="Helical" evidence="6">
    <location>
        <begin position="203"/>
        <end position="223"/>
    </location>
</feature>
<proteinExistence type="predicted"/>
<dbReference type="PROSITE" id="PS50850">
    <property type="entry name" value="MFS"/>
    <property type="match status" value="1"/>
</dbReference>
<evidence type="ECO:0000256" key="3">
    <source>
        <dbReference type="ARBA" id="ARBA00022989"/>
    </source>
</evidence>
<feature type="transmembrane region" description="Helical" evidence="6">
    <location>
        <begin position="235"/>
        <end position="257"/>
    </location>
</feature>
<dbReference type="InterPro" id="IPR020846">
    <property type="entry name" value="MFS_dom"/>
</dbReference>
<sequence>MEVTKDKKFKDETPEKTEVQDVTDLFGKYGAWQIRFLVWMILGGLPSCWNNLVIPFLAPEVDYWCQKPSVSLFDNMTTEEWKLLAIPKVGSEYSKCSMYDIKFNGTEKKDIFINVNKTIPCANFEFDHSLYTSTIQEEWSLTCNNNWLISLSQSIYMAGFLIAVLVTGQASDRVGRRPVMLLCLFIMCVAGFVAAFAPSFTVFVIARFFIALGKSGLYTTSFIHLMESCGPEHRTWLGVGSGIGWSIGYVTLPGIAWLTRDWFMTQLVITVPGLALVSLWWLIPESPRWLLSQEKMEKAEEVVKKLMKINKKECADLPAALQQIVNKSKKKVENDEKKRHANMLDLLRTPGLRKNSLVLFFIWFVTAFIFYGLSLNTNDLYGNPFLNFFIAGAVEFPAQFLAFVSLKYFGRKMPLLASLFIGGIACSLTIPVPADLQWLRTTFAMLGKLCITGTFVFIYIYSAETFPTVVRNVGVGCCSTVARIGSIIAPFVKELGRATNPNVPLGIFGAISVFGSFLVPLLPETNMHTMMDTLEQGEEFHTKNPKKTKPEKLELATVSRPVEV</sequence>
<feature type="transmembrane region" description="Helical" evidence="6">
    <location>
        <begin position="385"/>
        <end position="406"/>
    </location>
</feature>
<feature type="domain" description="Major facilitator superfamily (MFS) profile" evidence="7">
    <location>
        <begin position="36"/>
        <end position="527"/>
    </location>
</feature>